<organism evidence="8 9">
    <name type="scientific">Sulfurimonas sediminis</name>
    <dbReference type="NCBI Taxonomy" id="2590020"/>
    <lineage>
        <taxon>Bacteria</taxon>
        <taxon>Pseudomonadati</taxon>
        <taxon>Campylobacterota</taxon>
        <taxon>Epsilonproteobacteria</taxon>
        <taxon>Campylobacterales</taxon>
        <taxon>Sulfurimonadaceae</taxon>
        <taxon>Sulfurimonas</taxon>
    </lineage>
</organism>
<sequence>MKYILLKRVFLFLVIWIILTEGNPASFWIGIPAVLLSAFISLVLLPPVFWNFTALLRFIPFYLIRSLLGGVDVMLRVFHPDLPINPGLVEYKLHIRKPIEQDMIVNVLNLLPGTLSVDIENDLLLIHVLDIGKNIKKELALIEEYIHNIFSKKTATQGSVHETI</sequence>
<name>A0A7M1B0C3_9BACT</name>
<dbReference type="Proteomes" id="UP000593719">
    <property type="component" value="Chromosome"/>
</dbReference>
<dbReference type="RefSeq" id="WP_193151308.1">
    <property type="nucleotide sequence ID" value="NZ_CP041235.1"/>
</dbReference>
<keyword evidence="5 7" id="KW-1133">Transmembrane helix</keyword>
<dbReference type="GO" id="GO:0008324">
    <property type="term" value="F:monoatomic cation transmembrane transporter activity"/>
    <property type="evidence" value="ECO:0007669"/>
    <property type="project" value="InterPro"/>
</dbReference>
<keyword evidence="4 7" id="KW-0812">Transmembrane</keyword>
<dbReference type="AlphaFoldDB" id="A0A7M1B0C3"/>
<keyword evidence="9" id="KW-1185">Reference proteome</keyword>
<gene>
    <name evidence="8" type="ORF">FJR45_03130</name>
</gene>
<evidence type="ECO:0000256" key="2">
    <source>
        <dbReference type="ARBA" id="ARBA00006228"/>
    </source>
</evidence>
<evidence type="ECO:0000256" key="7">
    <source>
        <dbReference type="SAM" id="Phobius"/>
    </source>
</evidence>
<evidence type="ECO:0000313" key="8">
    <source>
        <dbReference type="EMBL" id="QOP42996.1"/>
    </source>
</evidence>
<evidence type="ECO:0000256" key="1">
    <source>
        <dbReference type="ARBA" id="ARBA00004651"/>
    </source>
</evidence>
<keyword evidence="3" id="KW-1003">Cell membrane</keyword>
<keyword evidence="6 7" id="KW-0472">Membrane</keyword>
<evidence type="ECO:0000256" key="3">
    <source>
        <dbReference type="ARBA" id="ARBA00022475"/>
    </source>
</evidence>
<dbReference type="Pfam" id="PF01899">
    <property type="entry name" value="MNHE"/>
    <property type="match status" value="1"/>
</dbReference>
<proteinExistence type="inferred from homology"/>
<dbReference type="GO" id="GO:0005886">
    <property type="term" value="C:plasma membrane"/>
    <property type="evidence" value="ECO:0007669"/>
    <property type="project" value="UniProtKB-SubCell"/>
</dbReference>
<comment type="similarity">
    <text evidence="2">Belongs to the CPA3 antiporters (TC 2.A.63) subunit E family.</text>
</comment>
<evidence type="ECO:0000256" key="6">
    <source>
        <dbReference type="ARBA" id="ARBA00023136"/>
    </source>
</evidence>
<evidence type="ECO:0000313" key="9">
    <source>
        <dbReference type="Proteomes" id="UP000593719"/>
    </source>
</evidence>
<accession>A0A7M1B0C3</accession>
<dbReference type="PANTHER" id="PTHR34584">
    <property type="entry name" value="NA(+)/H(+) ANTIPORTER SUBUNIT E1"/>
    <property type="match status" value="1"/>
</dbReference>
<feature type="transmembrane region" description="Helical" evidence="7">
    <location>
        <begin position="34"/>
        <end position="56"/>
    </location>
</feature>
<comment type="subcellular location">
    <subcellularLocation>
        <location evidence="1">Cell membrane</location>
        <topology evidence="1">Multi-pass membrane protein</topology>
    </subcellularLocation>
</comment>
<evidence type="ECO:0000256" key="4">
    <source>
        <dbReference type="ARBA" id="ARBA00022692"/>
    </source>
</evidence>
<evidence type="ECO:0000256" key="5">
    <source>
        <dbReference type="ARBA" id="ARBA00022989"/>
    </source>
</evidence>
<dbReference type="InterPro" id="IPR002758">
    <property type="entry name" value="Cation_antiport_E"/>
</dbReference>
<reference evidence="8 9" key="1">
    <citation type="submission" date="2019-06" db="EMBL/GenBank/DDBJ databases">
        <title>Sulfurimonas gotlandica sp. nov., a chemoautotrophic and psychrotolerant epsilonproteobacterium isolated from a pelagic redoxcline, and an emended description of the genus Sulfurimonas.</title>
        <authorList>
            <person name="Wang S."/>
            <person name="Jiang L."/>
            <person name="Shao Z."/>
        </authorList>
    </citation>
    <scope>NUCLEOTIDE SEQUENCE [LARGE SCALE GENOMIC DNA]</scope>
    <source>
        <strain evidence="8 9">S2-6</strain>
    </source>
</reference>
<protein>
    <submittedName>
        <fullName evidence="8">Cation transporter</fullName>
    </submittedName>
</protein>
<dbReference type="EMBL" id="CP041235">
    <property type="protein sequence ID" value="QOP42996.1"/>
    <property type="molecule type" value="Genomic_DNA"/>
</dbReference>
<dbReference type="KEGG" id="ssei:FJR45_03130"/>
<dbReference type="PANTHER" id="PTHR34584:SF1">
    <property type="entry name" value="NA(+)_H(+) ANTIPORTER SUBUNIT E1"/>
    <property type="match status" value="1"/>
</dbReference>